<accession>A0A9X2GQ97</accession>
<evidence type="ECO:0000256" key="1">
    <source>
        <dbReference type="ARBA" id="ARBA00023015"/>
    </source>
</evidence>
<comment type="caution">
    <text evidence="6">The sequence shown here is derived from an EMBL/GenBank/DDBJ whole genome shotgun (WGS) entry which is preliminary data.</text>
</comment>
<evidence type="ECO:0000256" key="2">
    <source>
        <dbReference type="ARBA" id="ARBA00023125"/>
    </source>
</evidence>
<dbReference type="EMBL" id="JAMZEB010000002">
    <property type="protein sequence ID" value="MCP2363261.1"/>
    <property type="molecule type" value="Genomic_DNA"/>
</dbReference>
<name>A0A9X2GQ97_9ACTN</name>
<dbReference type="InterPro" id="IPR009057">
    <property type="entry name" value="Homeodomain-like_sf"/>
</dbReference>
<dbReference type="Pfam" id="PF16859">
    <property type="entry name" value="TetR_C_11"/>
    <property type="match status" value="1"/>
</dbReference>
<keyword evidence="3" id="KW-0804">Transcription</keyword>
<organism evidence="6 7">
    <name type="scientific">Nonomuraea thailandensis</name>
    <dbReference type="NCBI Taxonomy" id="1188745"/>
    <lineage>
        <taxon>Bacteria</taxon>
        <taxon>Bacillati</taxon>
        <taxon>Actinomycetota</taxon>
        <taxon>Actinomycetes</taxon>
        <taxon>Streptosporangiales</taxon>
        <taxon>Streptosporangiaceae</taxon>
        <taxon>Nonomuraea</taxon>
    </lineage>
</organism>
<keyword evidence="2 4" id="KW-0238">DNA-binding</keyword>
<dbReference type="RefSeq" id="WP_253754720.1">
    <property type="nucleotide sequence ID" value="NZ_BAABKA010000023.1"/>
</dbReference>
<dbReference type="InterPro" id="IPR001647">
    <property type="entry name" value="HTH_TetR"/>
</dbReference>
<feature type="domain" description="HTH tetR-type" evidence="5">
    <location>
        <begin position="13"/>
        <end position="73"/>
    </location>
</feature>
<dbReference type="Proteomes" id="UP001139648">
    <property type="component" value="Unassembled WGS sequence"/>
</dbReference>
<sequence>MDDHNSRTRRRGEELIKAIHDAALEEVVEVGAGRLTMDGIARRAATPRSTLYRRWSDPIEVLLDALYHQHPVEEPTPGATDLRGDLLRSLRLMVEWAFSPAGRAVSAILTDPKSVALMSEALFERVFAGRGGTFTRTVLQYYADRGHFPAARLTPVVTDIGEALVTKHLLDAGTPPSEEYLAAIVDQAILPALGLGPAPGHDPGRG</sequence>
<gene>
    <name evidence="6" type="ORF">HD597_010281</name>
</gene>
<evidence type="ECO:0000313" key="7">
    <source>
        <dbReference type="Proteomes" id="UP001139648"/>
    </source>
</evidence>
<evidence type="ECO:0000256" key="3">
    <source>
        <dbReference type="ARBA" id="ARBA00023163"/>
    </source>
</evidence>
<dbReference type="Gene3D" id="1.10.357.10">
    <property type="entry name" value="Tetracycline Repressor, domain 2"/>
    <property type="match status" value="1"/>
</dbReference>
<dbReference type="Gene3D" id="1.10.10.60">
    <property type="entry name" value="Homeodomain-like"/>
    <property type="match status" value="1"/>
</dbReference>
<feature type="DNA-binding region" description="H-T-H motif" evidence="4">
    <location>
        <begin position="36"/>
        <end position="55"/>
    </location>
</feature>
<dbReference type="InterPro" id="IPR011075">
    <property type="entry name" value="TetR_C"/>
</dbReference>
<dbReference type="SUPFAM" id="SSF48498">
    <property type="entry name" value="Tetracyclin repressor-like, C-terminal domain"/>
    <property type="match status" value="1"/>
</dbReference>
<evidence type="ECO:0000256" key="4">
    <source>
        <dbReference type="PROSITE-ProRule" id="PRU00335"/>
    </source>
</evidence>
<dbReference type="AlphaFoldDB" id="A0A9X2GQ97"/>
<keyword evidence="1" id="KW-0805">Transcription regulation</keyword>
<dbReference type="GO" id="GO:0003677">
    <property type="term" value="F:DNA binding"/>
    <property type="evidence" value="ECO:0007669"/>
    <property type="project" value="UniProtKB-UniRule"/>
</dbReference>
<dbReference type="SUPFAM" id="SSF46689">
    <property type="entry name" value="Homeodomain-like"/>
    <property type="match status" value="1"/>
</dbReference>
<dbReference type="InterPro" id="IPR036271">
    <property type="entry name" value="Tet_transcr_reg_TetR-rel_C_sf"/>
</dbReference>
<evidence type="ECO:0000259" key="5">
    <source>
        <dbReference type="PROSITE" id="PS50977"/>
    </source>
</evidence>
<dbReference type="Pfam" id="PF00440">
    <property type="entry name" value="TetR_N"/>
    <property type="match status" value="1"/>
</dbReference>
<protein>
    <submittedName>
        <fullName evidence="6">AcrR family transcriptional regulator</fullName>
    </submittedName>
</protein>
<keyword evidence="7" id="KW-1185">Reference proteome</keyword>
<proteinExistence type="predicted"/>
<evidence type="ECO:0000313" key="6">
    <source>
        <dbReference type="EMBL" id="MCP2363261.1"/>
    </source>
</evidence>
<reference evidence="6" key="1">
    <citation type="submission" date="2022-06" db="EMBL/GenBank/DDBJ databases">
        <title>Sequencing the genomes of 1000 actinobacteria strains.</title>
        <authorList>
            <person name="Klenk H.-P."/>
        </authorList>
    </citation>
    <scope>NUCLEOTIDE SEQUENCE</scope>
    <source>
        <strain evidence="6">DSM 46694</strain>
    </source>
</reference>
<dbReference type="PROSITE" id="PS50977">
    <property type="entry name" value="HTH_TETR_2"/>
    <property type="match status" value="1"/>
</dbReference>